<feature type="domain" description="ABC3 transporter permease C-terminal" evidence="7">
    <location>
        <begin position="283"/>
        <end position="399"/>
    </location>
</feature>
<keyword evidence="3 6" id="KW-0812">Transmembrane</keyword>
<sequence length="787" mass="88420">MIKNYLKIAWRNISRSKGYSFINIGGLGIGMAASILILIWVQFEVSVDRFYENSDRIYAVWRTTSIEGEPVSWDYTPAPYAPTLKEAFPEVEEVARITEWDPMILAVGDNKLSEQPTFTDPGFFKIFSFEVLEGDPVEALSAPDNIVLTESVAKKLFGETSALGKSVKVEDQLDFEVKAVIKDLPANTSFSFTAFIPFKKLEAMGWVDDFWGNNSMRTFAMLTEGTDLNLFNEKYSDFSKKYGGLEDEISDFLFPVKDLHLYSKFENGQSVGGKIELIRMFGIVSILVLVIAGINFVNLSTAQSEKRAKEVGIRKISGAGKNMLVGQFLAESILIALSAYLVALIIVSISFPWFKNLIGQQLANPLYQPYFWILSFVYILFVGVLAGSYPAFLMSSFNPTVIFKPKMGSKRSFGIKPREVLVVFQFAVVVALISSVWIIRDQVEYVQNRDMGMNEENLIFHQVTEPIRKNKIPMRNELLALPEVESVTYTFSPLTEIYSDTNMMEWQGKDPDYRPTMYRMGEDANLVKTAGMELIAGRDIDIFTYASDSMAAIINEKTAEIMGFEDPIGQVIKDDELEFTVVGVVKDFIMESPFEEVRPIVVMGPKRNLNFIHIRLKDNQNIASSLASVEQVFAKFNTGSPFEYKFVDQENEQKFQSQKRTASLTSLFSGLAVVISCMGLFGLATFIAESRKKEISVRKVLGASVNSLVGLLSSEFSKLVLISVLIGIPLSWYFMKNWLDTFEYRTTIDWKIFLLTGVITLLIALITVSSQAIKAALVNPADTLKSE</sequence>
<reference evidence="9 10" key="1">
    <citation type="submission" date="2020-08" db="EMBL/GenBank/DDBJ databases">
        <title>Genomic Encyclopedia of Type Strains, Phase IV (KMG-IV): sequencing the most valuable type-strain genomes for metagenomic binning, comparative biology and taxonomic classification.</title>
        <authorList>
            <person name="Goeker M."/>
        </authorList>
    </citation>
    <scope>NUCLEOTIDE SEQUENCE [LARGE SCALE GENOMIC DNA]</scope>
    <source>
        <strain evidence="9 10">DSM 102044</strain>
    </source>
</reference>
<dbReference type="InterPro" id="IPR025857">
    <property type="entry name" value="MacB_PCD"/>
</dbReference>
<keyword evidence="4 6" id="KW-1133">Transmembrane helix</keyword>
<dbReference type="EMBL" id="JACIJO010000003">
    <property type="protein sequence ID" value="MBB6327543.1"/>
    <property type="molecule type" value="Genomic_DNA"/>
</dbReference>
<feature type="domain" description="MacB-like periplasmic core" evidence="8">
    <location>
        <begin position="20"/>
        <end position="231"/>
    </location>
</feature>
<feature type="transmembrane region" description="Helical" evidence="6">
    <location>
        <begin position="667"/>
        <end position="688"/>
    </location>
</feature>
<keyword evidence="10" id="KW-1185">Reference proteome</keyword>
<accession>A0A841MKY9</accession>
<evidence type="ECO:0000256" key="2">
    <source>
        <dbReference type="ARBA" id="ARBA00022475"/>
    </source>
</evidence>
<dbReference type="GO" id="GO:0005886">
    <property type="term" value="C:plasma membrane"/>
    <property type="evidence" value="ECO:0007669"/>
    <property type="project" value="UniProtKB-SubCell"/>
</dbReference>
<name>A0A841MKY9_9BACT</name>
<feature type="domain" description="ABC3 transporter permease C-terminal" evidence="7">
    <location>
        <begin position="667"/>
        <end position="776"/>
    </location>
</feature>
<protein>
    <submittedName>
        <fullName evidence="9">ABC-type antimicrobial peptide transport system permease subunit</fullName>
    </submittedName>
</protein>
<feature type="transmembrane region" description="Helical" evidence="6">
    <location>
        <begin position="277"/>
        <end position="299"/>
    </location>
</feature>
<keyword evidence="5 6" id="KW-0472">Membrane</keyword>
<feature type="transmembrane region" description="Helical" evidence="6">
    <location>
        <begin position="371"/>
        <end position="399"/>
    </location>
</feature>
<feature type="transmembrane region" description="Helical" evidence="6">
    <location>
        <begin position="21"/>
        <end position="43"/>
    </location>
</feature>
<evidence type="ECO:0000256" key="4">
    <source>
        <dbReference type="ARBA" id="ARBA00022989"/>
    </source>
</evidence>
<evidence type="ECO:0000256" key="1">
    <source>
        <dbReference type="ARBA" id="ARBA00004651"/>
    </source>
</evidence>
<evidence type="ECO:0000256" key="6">
    <source>
        <dbReference type="SAM" id="Phobius"/>
    </source>
</evidence>
<proteinExistence type="predicted"/>
<dbReference type="Proteomes" id="UP000588604">
    <property type="component" value="Unassembled WGS sequence"/>
</dbReference>
<organism evidence="9 10">
    <name type="scientific">Algoriphagus iocasae</name>
    <dbReference type="NCBI Taxonomy" id="1836499"/>
    <lineage>
        <taxon>Bacteria</taxon>
        <taxon>Pseudomonadati</taxon>
        <taxon>Bacteroidota</taxon>
        <taxon>Cytophagia</taxon>
        <taxon>Cytophagales</taxon>
        <taxon>Cyclobacteriaceae</taxon>
        <taxon>Algoriphagus</taxon>
    </lineage>
</organism>
<evidence type="ECO:0000259" key="8">
    <source>
        <dbReference type="Pfam" id="PF12704"/>
    </source>
</evidence>
<dbReference type="InterPro" id="IPR003838">
    <property type="entry name" value="ABC3_permease_C"/>
</dbReference>
<feature type="domain" description="MacB-like periplasmic core" evidence="8">
    <location>
        <begin position="429"/>
        <end position="631"/>
    </location>
</feature>
<comment type="caution">
    <text evidence="9">The sequence shown here is derived from an EMBL/GenBank/DDBJ whole genome shotgun (WGS) entry which is preliminary data.</text>
</comment>
<keyword evidence="2" id="KW-1003">Cell membrane</keyword>
<dbReference type="InterPro" id="IPR050250">
    <property type="entry name" value="Macrolide_Exporter_MacB"/>
</dbReference>
<dbReference type="AlphaFoldDB" id="A0A841MKY9"/>
<feature type="transmembrane region" description="Helical" evidence="6">
    <location>
        <begin position="420"/>
        <end position="439"/>
    </location>
</feature>
<evidence type="ECO:0000256" key="5">
    <source>
        <dbReference type="ARBA" id="ARBA00023136"/>
    </source>
</evidence>
<dbReference type="RefSeq" id="WP_184496363.1">
    <property type="nucleotide sequence ID" value="NZ_JACIJO010000003.1"/>
</dbReference>
<dbReference type="PANTHER" id="PTHR30572:SF18">
    <property type="entry name" value="ABC-TYPE MACROLIDE FAMILY EXPORT SYSTEM PERMEASE COMPONENT 2"/>
    <property type="match status" value="1"/>
</dbReference>
<gene>
    <name evidence="9" type="ORF">FHS59_003186</name>
</gene>
<feature type="transmembrane region" description="Helical" evidence="6">
    <location>
        <begin position="324"/>
        <end position="351"/>
    </location>
</feature>
<dbReference type="PANTHER" id="PTHR30572">
    <property type="entry name" value="MEMBRANE COMPONENT OF TRANSPORTER-RELATED"/>
    <property type="match status" value="1"/>
</dbReference>
<dbReference type="Pfam" id="PF12704">
    <property type="entry name" value="MacB_PCD"/>
    <property type="match status" value="2"/>
</dbReference>
<evidence type="ECO:0000256" key="3">
    <source>
        <dbReference type="ARBA" id="ARBA00022692"/>
    </source>
</evidence>
<evidence type="ECO:0000259" key="7">
    <source>
        <dbReference type="Pfam" id="PF02687"/>
    </source>
</evidence>
<dbReference type="Pfam" id="PF02687">
    <property type="entry name" value="FtsX"/>
    <property type="match status" value="2"/>
</dbReference>
<evidence type="ECO:0000313" key="9">
    <source>
        <dbReference type="EMBL" id="MBB6327543.1"/>
    </source>
</evidence>
<feature type="transmembrane region" description="Helical" evidence="6">
    <location>
        <begin position="708"/>
        <end position="730"/>
    </location>
</feature>
<dbReference type="GO" id="GO:0022857">
    <property type="term" value="F:transmembrane transporter activity"/>
    <property type="evidence" value="ECO:0007669"/>
    <property type="project" value="TreeGrafter"/>
</dbReference>
<evidence type="ECO:0000313" key="10">
    <source>
        <dbReference type="Proteomes" id="UP000588604"/>
    </source>
</evidence>
<comment type="subcellular location">
    <subcellularLocation>
        <location evidence="1">Cell membrane</location>
        <topology evidence="1">Multi-pass membrane protein</topology>
    </subcellularLocation>
</comment>
<feature type="transmembrane region" description="Helical" evidence="6">
    <location>
        <begin position="750"/>
        <end position="768"/>
    </location>
</feature>